<dbReference type="EMBL" id="JBBKAR010000033">
    <property type="protein sequence ID" value="MEJ8304334.1"/>
    <property type="molecule type" value="Genomic_DNA"/>
</dbReference>
<dbReference type="Proteomes" id="UP001380953">
    <property type="component" value="Unassembled WGS sequence"/>
</dbReference>
<name>A0ACC6PBS6_9BACL</name>
<keyword evidence="2" id="KW-1185">Reference proteome</keyword>
<comment type="caution">
    <text evidence="1">The sequence shown here is derived from an EMBL/GenBank/DDBJ whole genome shotgun (WGS) entry which is preliminary data.</text>
</comment>
<accession>A0ACC6PBS6</accession>
<sequence>MHDVRFASMVSFDCEGAAELEIEHLSGIVNETIVRPLSAGIQCSVEHLTIKLRLDGPRLLSLETNGERFRNLHIFANSPEKNIPFNEAEEVLTLEPGIHRGADIRKALEQRSAIRTSDARCILAFEPGLHTLEDDRLSIPSHTTVYLAGGAVLRGGLVCDTVRDVEIRGRGVLDLSGFEKTTFYRGVDVRYSSDISIEGITMIDPPHYTVLLGQSKNIHISNLKTFSSRGWCDGIDMMACRDVKIEGGFLRTSDDCIAVYASRGEFRGDTVNVSVQGAILWADVAHPINIGTHGDYEGEGNLIEHLRFCDIDILEHHEPQPDYWGCIAINAGDNNTVRAAAFENIRVEPFELGEPFNIRVMKNEKYNPAPGYRIEQVSFRHINFEGCCPNPSHISGYDEERFVNEILFENVTLNGQPITLKDSDILVGDHVTGLTIK</sequence>
<proteinExistence type="predicted"/>
<evidence type="ECO:0000313" key="1">
    <source>
        <dbReference type="EMBL" id="MEJ8304334.1"/>
    </source>
</evidence>
<organism evidence="1 2">
    <name type="scientific">Saccharibacillus sacchari</name>
    <dbReference type="NCBI Taxonomy" id="456493"/>
    <lineage>
        <taxon>Bacteria</taxon>
        <taxon>Bacillati</taxon>
        <taxon>Bacillota</taxon>
        <taxon>Bacilli</taxon>
        <taxon>Bacillales</taxon>
        <taxon>Paenibacillaceae</taxon>
        <taxon>Saccharibacillus</taxon>
    </lineage>
</organism>
<keyword evidence="1" id="KW-0378">Hydrolase</keyword>
<gene>
    <name evidence="1" type="ORF">WKI47_10565</name>
</gene>
<protein>
    <submittedName>
        <fullName evidence="1">Glycosyl hydrolase family 28 protein</fullName>
    </submittedName>
</protein>
<reference evidence="1" key="1">
    <citation type="submission" date="2024-03" db="EMBL/GenBank/DDBJ databases">
        <title>Whole genome sequecning of epiphytes from Marcgravia umbellata leaves.</title>
        <authorList>
            <person name="Kumar G."/>
            <person name="Savka M.A."/>
        </authorList>
    </citation>
    <scope>NUCLEOTIDE SEQUENCE</scope>
    <source>
        <strain evidence="1">RIT_BL5</strain>
    </source>
</reference>
<evidence type="ECO:0000313" key="2">
    <source>
        <dbReference type="Proteomes" id="UP001380953"/>
    </source>
</evidence>